<keyword evidence="1" id="KW-0805">Transcription regulation</keyword>
<evidence type="ECO:0000256" key="2">
    <source>
        <dbReference type="ARBA" id="ARBA00023125"/>
    </source>
</evidence>
<organism evidence="4 5">
    <name type="scientific">Nonomuraea phyllanthi</name>
    <dbReference type="NCBI Taxonomy" id="2219224"/>
    <lineage>
        <taxon>Bacteria</taxon>
        <taxon>Bacillati</taxon>
        <taxon>Actinomycetota</taxon>
        <taxon>Actinomycetes</taxon>
        <taxon>Streptosporangiales</taxon>
        <taxon>Streptosporangiaceae</taxon>
        <taxon>Nonomuraea</taxon>
    </lineage>
</organism>
<evidence type="ECO:0000313" key="4">
    <source>
        <dbReference type="EMBL" id="KAB8188386.1"/>
    </source>
</evidence>
<evidence type="ECO:0000256" key="3">
    <source>
        <dbReference type="ARBA" id="ARBA00023163"/>
    </source>
</evidence>
<dbReference type="PANTHER" id="PTHR30055:SF151">
    <property type="entry name" value="TRANSCRIPTIONAL REGULATORY PROTEIN"/>
    <property type="match status" value="1"/>
</dbReference>
<dbReference type="SUPFAM" id="SSF48498">
    <property type="entry name" value="Tetracyclin repressor-like, C-terminal domain"/>
    <property type="match status" value="1"/>
</dbReference>
<dbReference type="AlphaFoldDB" id="A0A5C4VCT4"/>
<name>A0A5C4VCT4_9ACTN</name>
<dbReference type="Proteomes" id="UP000312512">
    <property type="component" value="Unassembled WGS sequence"/>
</dbReference>
<gene>
    <name evidence="4" type="ORF">FH608_043870</name>
</gene>
<dbReference type="GO" id="GO:0000976">
    <property type="term" value="F:transcription cis-regulatory region binding"/>
    <property type="evidence" value="ECO:0007669"/>
    <property type="project" value="TreeGrafter"/>
</dbReference>
<evidence type="ECO:0000256" key="1">
    <source>
        <dbReference type="ARBA" id="ARBA00023015"/>
    </source>
</evidence>
<dbReference type="InterPro" id="IPR050109">
    <property type="entry name" value="HTH-type_TetR-like_transc_reg"/>
</dbReference>
<dbReference type="GO" id="GO:0045892">
    <property type="term" value="P:negative regulation of DNA-templated transcription"/>
    <property type="evidence" value="ECO:0007669"/>
    <property type="project" value="InterPro"/>
</dbReference>
<dbReference type="Pfam" id="PF00440">
    <property type="entry name" value="TetR_N"/>
    <property type="match status" value="1"/>
</dbReference>
<accession>A0A5C4VCT4</accession>
<dbReference type="SUPFAM" id="SSF46689">
    <property type="entry name" value="Homeodomain-like"/>
    <property type="match status" value="1"/>
</dbReference>
<dbReference type="PRINTS" id="PR00455">
    <property type="entry name" value="HTHTETR"/>
</dbReference>
<reference evidence="4 5" key="1">
    <citation type="submission" date="2019-10" db="EMBL/GenBank/DDBJ databases">
        <title>Nonomuraea sp. nov., isolated from Phyllanthus amarus.</title>
        <authorList>
            <person name="Klykleung N."/>
            <person name="Tanasupawat S."/>
        </authorList>
    </citation>
    <scope>NUCLEOTIDE SEQUENCE [LARGE SCALE GENOMIC DNA]</scope>
    <source>
        <strain evidence="4 5">PA1-10</strain>
    </source>
</reference>
<dbReference type="InterPro" id="IPR004111">
    <property type="entry name" value="Repressor_TetR_C"/>
</dbReference>
<evidence type="ECO:0000313" key="5">
    <source>
        <dbReference type="Proteomes" id="UP000312512"/>
    </source>
</evidence>
<dbReference type="RefSeq" id="WP_139636978.1">
    <property type="nucleotide sequence ID" value="NZ_VDLX02000025.1"/>
</dbReference>
<dbReference type="GO" id="GO:0003700">
    <property type="term" value="F:DNA-binding transcription factor activity"/>
    <property type="evidence" value="ECO:0007669"/>
    <property type="project" value="TreeGrafter"/>
</dbReference>
<dbReference type="OrthoDB" id="329481at2"/>
<dbReference type="PROSITE" id="PS50977">
    <property type="entry name" value="HTH_TETR_2"/>
    <property type="match status" value="1"/>
</dbReference>
<protein>
    <submittedName>
        <fullName evidence="4">TetR family transcriptional regulator</fullName>
    </submittedName>
</protein>
<dbReference type="Gene3D" id="1.10.10.60">
    <property type="entry name" value="Homeodomain-like"/>
    <property type="match status" value="1"/>
</dbReference>
<proteinExistence type="predicted"/>
<keyword evidence="5" id="KW-1185">Reference proteome</keyword>
<dbReference type="InterPro" id="IPR036271">
    <property type="entry name" value="Tet_transcr_reg_TetR-rel_C_sf"/>
</dbReference>
<dbReference type="Pfam" id="PF02909">
    <property type="entry name" value="TetR_C_1"/>
    <property type="match status" value="1"/>
</dbReference>
<dbReference type="PANTHER" id="PTHR30055">
    <property type="entry name" value="HTH-TYPE TRANSCRIPTIONAL REGULATOR RUTR"/>
    <property type="match status" value="1"/>
</dbReference>
<keyword evidence="2" id="KW-0238">DNA-binding</keyword>
<sequence>MAPRQPLTRERILDAALALASTEGLDGLSMRKLAKTLGVEAMALYNHVANKTDILDGIVDRVFTGIVRADPGLPWPERVRATALGMYRALRRHPVVPMALVTDQANPTSLRALHPLDDLFGAFYEAGLDDDGVRQAFGAVQSLIYGSILLSTTGFIGDTGQAAPREQLDPYVHRLDPDKLPHFSRILPTLAAEDTESDFIRRLDVVIAGLPALK</sequence>
<comment type="caution">
    <text evidence="4">The sequence shown here is derived from an EMBL/GenBank/DDBJ whole genome shotgun (WGS) entry which is preliminary data.</text>
</comment>
<dbReference type="InterPro" id="IPR001647">
    <property type="entry name" value="HTH_TetR"/>
</dbReference>
<dbReference type="InterPro" id="IPR009057">
    <property type="entry name" value="Homeodomain-like_sf"/>
</dbReference>
<dbReference type="EMBL" id="VDLX02000025">
    <property type="protein sequence ID" value="KAB8188386.1"/>
    <property type="molecule type" value="Genomic_DNA"/>
</dbReference>
<keyword evidence="3" id="KW-0804">Transcription</keyword>
<dbReference type="Gene3D" id="1.10.357.10">
    <property type="entry name" value="Tetracycline Repressor, domain 2"/>
    <property type="match status" value="1"/>
</dbReference>